<feature type="binding site" evidence="8">
    <location>
        <position position="220"/>
    </location>
    <ligand>
        <name>NAD(+)</name>
        <dbReference type="ChEBI" id="CHEBI:57540"/>
    </ligand>
</feature>
<evidence type="ECO:0000256" key="5">
    <source>
        <dbReference type="ARBA" id="ARBA00023002"/>
    </source>
</evidence>
<evidence type="ECO:0000256" key="3">
    <source>
        <dbReference type="ARBA" id="ARBA00022827"/>
    </source>
</evidence>
<protein>
    <submittedName>
        <fullName evidence="13">Mercuric reductase</fullName>
    </submittedName>
</protein>
<evidence type="ECO:0000259" key="11">
    <source>
        <dbReference type="Pfam" id="PF02852"/>
    </source>
</evidence>
<sequence>MQQNSQIIDQKEVLSYDLVTIGSGSAARAAANEARRLGKTVAMIENGVAGGTCLNIGCVPSKFLIAAAATRLSAQRPRFQGLETSAGAVDLAQLVADKDLMIGGFRETFHVKGPAEAGIDVIRGTASFSSSDTTAVVRVIVTNQANDVINVHARHVLIASGASPFVPDIPGLAEIDYLTSTSAMSLARVPESLLVIGGNAIGLEQAQMFSRLGAKVTVVEMAPRIAPFEDTVISAVLKQALSEEGIEIYEDANLTGIANASNGIAASVTVRGEELKLFADKVLFATGRRPNTAGLDLDRVGITIGPRNEVVVDEYLRTSNPRIWAAGDVTGLAQLVYVASEQGTTAAHNALTEEFRSLDYTALPRVTFTAPEVATVGITPVQAETAKIPYEVREFPVSFVLRAIVSRHASGIIRLVSNRETDKILGVHMVGESAGEVIAAAAYVMSAGYTVKQLASLWSPYFTMAESLKNVAKTVPVFQG</sequence>
<dbReference type="InterPro" id="IPR036188">
    <property type="entry name" value="FAD/NAD-bd_sf"/>
</dbReference>
<keyword evidence="7 10" id="KW-0676">Redox-active center</keyword>
<evidence type="ECO:0000256" key="9">
    <source>
        <dbReference type="PIRSR" id="PIRSR000350-4"/>
    </source>
</evidence>
<name>A0A1V8RUH7_9HYPH</name>
<evidence type="ECO:0000256" key="8">
    <source>
        <dbReference type="PIRSR" id="PIRSR000350-3"/>
    </source>
</evidence>
<dbReference type="PRINTS" id="PR00368">
    <property type="entry name" value="FADPNR"/>
</dbReference>
<dbReference type="InterPro" id="IPR001100">
    <property type="entry name" value="Pyr_nuc-diS_OxRdtase"/>
</dbReference>
<dbReference type="GO" id="GO:0050660">
    <property type="term" value="F:flavin adenine dinucleotide binding"/>
    <property type="evidence" value="ECO:0007669"/>
    <property type="project" value="TreeGrafter"/>
</dbReference>
<accession>A0A1V8RUH7</accession>
<evidence type="ECO:0000259" key="12">
    <source>
        <dbReference type="Pfam" id="PF07992"/>
    </source>
</evidence>
<dbReference type="GO" id="GO:0003955">
    <property type="term" value="F:NAD(P)H dehydrogenase (quinone) activity"/>
    <property type="evidence" value="ECO:0007669"/>
    <property type="project" value="TreeGrafter"/>
</dbReference>
<evidence type="ECO:0000256" key="2">
    <source>
        <dbReference type="ARBA" id="ARBA00022630"/>
    </source>
</evidence>
<keyword evidence="4" id="KW-0521">NADP</keyword>
<feature type="binding site" evidence="8">
    <location>
        <begin position="197"/>
        <end position="204"/>
    </location>
    <ligand>
        <name>NAD(+)</name>
        <dbReference type="ChEBI" id="CHEBI:57540"/>
    </ligand>
</feature>
<dbReference type="SUPFAM" id="SSF51905">
    <property type="entry name" value="FAD/NAD(P)-binding domain"/>
    <property type="match status" value="1"/>
</dbReference>
<feature type="binding site" evidence="8">
    <location>
        <position position="62"/>
    </location>
    <ligand>
        <name>FAD</name>
        <dbReference type="ChEBI" id="CHEBI:57692"/>
    </ligand>
</feature>
<dbReference type="InterPro" id="IPR004099">
    <property type="entry name" value="Pyr_nucl-diS_OxRdtase_dimer"/>
</dbReference>
<evidence type="ECO:0000313" key="13">
    <source>
        <dbReference type="EMBL" id="OQM76815.1"/>
    </source>
</evidence>
<keyword evidence="14" id="KW-1185">Reference proteome</keyword>
<dbReference type="InterPro" id="IPR012999">
    <property type="entry name" value="Pyr_OxRdtase_I_AS"/>
</dbReference>
<keyword evidence="5 10" id="KW-0560">Oxidoreductase</keyword>
<dbReference type="PIRSF" id="PIRSF000350">
    <property type="entry name" value="Mercury_reductase_MerA"/>
    <property type="match status" value="1"/>
</dbReference>
<dbReference type="PRINTS" id="PR00411">
    <property type="entry name" value="PNDRDTASEI"/>
</dbReference>
<feature type="domain" description="Pyridine nucleotide-disulphide oxidoreductase dimerisation" evidence="11">
    <location>
        <begin position="364"/>
        <end position="470"/>
    </location>
</feature>
<dbReference type="FunFam" id="3.30.390.30:FF:000001">
    <property type="entry name" value="Dihydrolipoyl dehydrogenase"/>
    <property type="match status" value="1"/>
</dbReference>
<feature type="binding site" evidence="8">
    <location>
        <position position="287"/>
    </location>
    <ligand>
        <name>NAD(+)</name>
        <dbReference type="ChEBI" id="CHEBI:57540"/>
    </ligand>
</feature>
<comment type="caution">
    <text evidence="13">The sequence shown here is derived from an EMBL/GenBank/DDBJ whole genome shotgun (WGS) entry which is preliminary data.</text>
</comment>
<keyword evidence="8" id="KW-0547">Nucleotide-binding</keyword>
<evidence type="ECO:0000256" key="6">
    <source>
        <dbReference type="ARBA" id="ARBA00023157"/>
    </source>
</evidence>
<dbReference type="SUPFAM" id="SSF55424">
    <property type="entry name" value="FAD/NAD-linked reductases, dimerisation (C-terminal) domain"/>
    <property type="match status" value="1"/>
</dbReference>
<evidence type="ECO:0000256" key="1">
    <source>
        <dbReference type="ARBA" id="ARBA00007532"/>
    </source>
</evidence>
<dbReference type="InterPro" id="IPR023753">
    <property type="entry name" value="FAD/NAD-binding_dom"/>
</dbReference>
<keyword evidence="3 8" id="KW-0274">FAD</keyword>
<reference evidence="13 14" key="1">
    <citation type="journal article" date="2016" name="Int. J. Syst. Evol. Microbiol.">
        <title>Pseudaminobacter manganicus sp. nov., isolated from sludge of a manganese mine.</title>
        <authorList>
            <person name="Li J."/>
            <person name="Huang J."/>
            <person name="Liao S."/>
            <person name="Wang G."/>
        </authorList>
    </citation>
    <scope>NUCLEOTIDE SEQUENCE [LARGE SCALE GENOMIC DNA]</scope>
    <source>
        <strain evidence="13 14">JH-7</strain>
    </source>
</reference>
<evidence type="ECO:0000256" key="4">
    <source>
        <dbReference type="ARBA" id="ARBA00022857"/>
    </source>
</evidence>
<dbReference type="GO" id="GO:0016668">
    <property type="term" value="F:oxidoreductase activity, acting on a sulfur group of donors, NAD(P) as acceptor"/>
    <property type="evidence" value="ECO:0007669"/>
    <property type="project" value="InterPro"/>
</dbReference>
<proteinExistence type="inferred from homology"/>
<dbReference type="OrthoDB" id="9776382at2"/>
<dbReference type="PANTHER" id="PTHR43014:SF4">
    <property type="entry name" value="PYRIDINE NUCLEOTIDE-DISULFIDE OXIDOREDUCTASE RCLA-RELATED"/>
    <property type="match status" value="1"/>
</dbReference>
<dbReference type="Pfam" id="PF02852">
    <property type="entry name" value="Pyr_redox_dim"/>
    <property type="match status" value="1"/>
</dbReference>
<feature type="domain" description="FAD/NAD(P)-binding" evidence="12">
    <location>
        <begin position="16"/>
        <end position="343"/>
    </location>
</feature>
<gene>
    <name evidence="13" type="ORF">BFN67_13010</name>
</gene>
<dbReference type="EMBL" id="MDET01000005">
    <property type="protein sequence ID" value="OQM76815.1"/>
    <property type="molecule type" value="Genomic_DNA"/>
</dbReference>
<dbReference type="RefSeq" id="WP_080918556.1">
    <property type="nucleotide sequence ID" value="NZ_MDET01000005.1"/>
</dbReference>
<dbReference type="InterPro" id="IPR016156">
    <property type="entry name" value="FAD/NAD-linked_Rdtase_dimer_sf"/>
</dbReference>
<feature type="disulfide bond" description="Redox-active" evidence="9">
    <location>
        <begin position="53"/>
        <end position="58"/>
    </location>
</feature>
<evidence type="ECO:0000256" key="10">
    <source>
        <dbReference type="RuleBase" id="RU003691"/>
    </source>
</evidence>
<dbReference type="PANTHER" id="PTHR43014">
    <property type="entry name" value="MERCURIC REDUCTASE"/>
    <property type="match status" value="1"/>
</dbReference>
<keyword evidence="2 10" id="KW-0285">Flavoprotein</keyword>
<feature type="binding site" evidence="8">
    <location>
        <position position="328"/>
    </location>
    <ligand>
        <name>FAD</name>
        <dbReference type="ChEBI" id="CHEBI:57692"/>
    </ligand>
</feature>
<comment type="similarity">
    <text evidence="1 10">Belongs to the class-I pyridine nucleotide-disulfide oxidoreductase family.</text>
</comment>
<keyword evidence="6" id="KW-1015">Disulfide bond</keyword>
<comment type="cofactor">
    <cofactor evidence="8">
        <name>FAD</name>
        <dbReference type="ChEBI" id="CHEBI:57692"/>
    </cofactor>
    <text evidence="8">Binds 1 FAD per subunit.</text>
</comment>
<dbReference type="AlphaFoldDB" id="A0A1V8RUH7"/>
<dbReference type="Gene3D" id="3.50.50.60">
    <property type="entry name" value="FAD/NAD(P)-binding domain"/>
    <property type="match status" value="2"/>
</dbReference>
<evidence type="ECO:0000313" key="14">
    <source>
        <dbReference type="Proteomes" id="UP000191905"/>
    </source>
</evidence>
<dbReference type="Proteomes" id="UP000191905">
    <property type="component" value="Unassembled WGS sequence"/>
</dbReference>
<evidence type="ECO:0000256" key="7">
    <source>
        <dbReference type="ARBA" id="ARBA00023284"/>
    </source>
</evidence>
<keyword evidence="8" id="KW-0520">NAD</keyword>
<dbReference type="STRING" id="1873176.BFN67_13010"/>
<dbReference type="Pfam" id="PF07992">
    <property type="entry name" value="Pyr_redox_2"/>
    <property type="match status" value="1"/>
</dbReference>
<organism evidence="13 14">
    <name type="scientific">Manganibacter manganicus</name>
    <dbReference type="NCBI Taxonomy" id="1873176"/>
    <lineage>
        <taxon>Bacteria</taxon>
        <taxon>Pseudomonadati</taxon>
        <taxon>Pseudomonadota</taxon>
        <taxon>Alphaproteobacteria</taxon>
        <taxon>Hyphomicrobiales</taxon>
        <taxon>Phyllobacteriaceae</taxon>
        <taxon>Manganibacter</taxon>
    </lineage>
</organism>
<dbReference type="PROSITE" id="PS00076">
    <property type="entry name" value="PYRIDINE_REDOX_1"/>
    <property type="match status" value="1"/>
</dbReference>
<dbReference type="Gene3D" id="3.30.390.30">
    <property type="match status" value="1"/>
</dbReference>